<dbReference type="AlphaFoldDB" id="A0A4Y2CSZ3"/>
<protein>
    <submittedName>
        <fullName evidence="1">Uncharacterized protein</fullName>
    </submittedName>
</protein>
<sequence>MYDATVSQAFSISLIAQEDCCFSVTSSFSDKLFSTPSCCETQWNSCRSSNLRTWLFHKITDIILLLLQSHDLRQRHNLVDYKLHSYCLKPLKVTFDNVLRSKLLSRKSKVSFSNPFASIFDQLEASNGVEVIFPKLSDNKIAIRCGKRRSLSESFFTIYSARYSLREVLVKRGSTIS</sequence>
<gene>
    <name evidence="1" type="ORF">AVEN_230021_1</name>
</gene>
<proteinExistence type="predicted"/>
<dbReference type="EMBL" id="BGPR01000244">
    <property type="protein sequence ID" value="GBM07582.1"/>
    <property type="molecule type" value="Genomic_DNA"/>
</dbReference>
<evidence type="ECO:0000313" key="2">
    <source>
        <dbReference type="Proteomes" id="UP000499080"/>
    </source>
</evidence>
<evidence type="ECO:0000313" key="1">
    <source>
        <dbReference type="EMBL" id="GBM07582.1"/>
    </source>
</evidence>
<comment type="caution">
    <text evidence="1">The sequence shown here is derived from an EMBL/GenBank/DDBJ whole genome shotgun (WGS) entry which is preliminary data.</text>
</comment>
<keyword evidence="2" id="KW-1185">Reference proteome</keyword>
<organism evidence="1 2">
    <name type="scientific">Araneus ventricosus</name>
    <name type="common">Orbweaver spider</name>
    <name type="synonym">Epeira ventricosa</name>
    <dbReference type="NCBI Taxonomy" id="182803"/>
    <lineage>
        <taxon>Eukaryota</taxon>
        <taxon>Metazoa</taxon>
        <taxon>Ecdysozoa</taxon>
        <taxon>Arthropoda</taxon>
        <taxon>Chelicerata</taxon>
        <taxon>Arachnida</taxon>
        <taxon>Araneae</taxon>
        <taxon>Araneomorphae</taxon>
        <taxon>Entelegynae</taxon>
        <taxon>Araneoidea</taxon>
        <taxon>Araneidae</taxon>
        <taxon>Araneus</taxon>
    </lineage>
</organism>
<accession>A0A4Y2CSZ3</accession>
<reference evidence="1 2" key="1">
    <citation type="journal article" date="2019" name="Sci. Rep.">
        <title>Orb-weaving spider Araneus ventricosus genome elucidates the spidroin gene catalogue.</title>
        <authorList>
            <person name="Kono N."/>
            <person name="Nakamura H."/>
            <person name="Ohtoshi R."/>
            <person name="Moran D.A.P."/>
            <person name="Shinohara A."/>
            <person name="Yoshida Y."/>
            <person name="Fujiwara M."/>
            <person name="Mori M."/>
            <person name="Tomita M."/>
            <person name="Arakawa K."/>
        </authorList>
    </citation>
    <scope>NUCLEOTIDE SEQUENCE [LARGE SCALE GENOMIC DNA]</scope>
</reference>
<name>A0A4Y2CSZ3_ARAVE</name>
<dbReference type="Proteomes" id="UP000499080">
    <property type="component" value="Unassembled WGS sequence"/>
</dbReference>